<evidence type="ECO:0000256" key="8">
    <source>
        <dbReference type="ARBA" id="ARBA00023125"/>
    </source>
</evidence>
<evidence type="ECO:0000256" key="16">
    <source>
        <dbReference type="SAM" id="MobiDB-lite"/>
    </source>
</evidence>
<evidence type="ECO:0000259" key="18">
    <source>
        <dbReference type="PROSITE" id="PS51217"/>
    </source>
</evidence>
<dbReference type="STRING" id="476157.GCA_001663155_01835"/>
<dbReference type="EC" id="5.6.2.4" evidence="12"/>
<dbReference type="InterPro" id="IPR011604">
    <property type="entry name" value="PDDEXK-like_dom_sf"/>
</dbReference>
<evidence type="ECO:0000313" key="19">
    <source>
        <dbReference type="EMBL" id="TWJ09871.1"/>
    </source>
</evidence>
<dbReference type="AlphaFoldDB" id="A0A562UW75"/>
<dbReference type="PANTHER" id="PTHR11070">
    <property type="entry name" value="UVRD / RECB / PCRA DNA HELICASE FAMILY MEMBER"/>
    <property type="match status" value="1"/>
</dbReference>
<dbReference type="RefSeq" id="WP_067600178.1">
    <property type="nucleotide sequence ID" value="NZ_CP015963.1"/>
</dbReference>
<dbReference type="Pfam" id="PF12705">
    <property type="entry name" value="PDDEXK_1"/>
    <property type="match status" value="1"/>
</dbReference>
<keyword evidence="5 15" id="KW-0347">Helicase</keyword>
<keyword evidence="8" id="KW-0238">DNA-binding</keyword>
<dbReference type="Proteomes" id="UP000320547">
    <property type="component" value="Unassembled WGS sequence"/>
</dbReference>
<comment type="caution">
    <text evidence="19">The sequence shown here is derived from an EMBL/GenBank/DDBJ whole genome shotgun (WGS) entry which is preliminary data.</text>
</comment>
<evidence type="ECO:0000256" key="2">
    <source>
        <dbReference type="ARBA" id="ARBA00022741"/>
    </source>
</evidence>
<keyword evidence="2 15" id="KW-0547">Nucleotide-binding</keyword>
<keyword evidence="4 15" id="KW-0378">Hydrolase</keyword>
<dbReference type="Gene3D" id="3.40.50.300">
    <property type="entry name" value="P-loop containing nucleotide triphosphate hydrolases"/>
    <property type="match status" value="4"/>
</dbReference>
<protein>
    <recommendedName>
        <fullName evidence="12">DNA 3'-5' helicase</fullName>
        <ecNumber evidence="12">5.6.2.4</ecNumber>
    </recommendedName>
    <alternativeName>
        <fullName evidence="13">DNA 3'-5' helicase II</fullName>
    </alternativeName>
</protein>
<dbReference type="GO" id="GO:0005524">
    <property type="term" value="F:ATP binding"/>
    <property type="evidence" value="ECO:0007669"/>
    <property type="project" value="UniProtKB-UniRule"/>
</dbReference>
<proteinExistence type="predicted"/>
<evidence type="ECO:0000256" key="1">
    <source>
        <dbReference type="ARBA" id="ARBA00022722"/>
    </source>
</evidence>
<dbReference type="Pfam" id="PF13361">
    <property type="entry name" value="UvrD_C"/>
    <property type="match status" value="1"/>
</dbReference>
<dbReference type="NCBIfam" id="TIGR02784">
    <property type="entry name" value="addA_alphas"/>
    <property type="match status" value="1"/>
</dbReference>
<dbReference type="GO" id="GO:0043138">
    <property type="term" value="F:3'-5' DNA helicase activity"/>
    <property type="evidence" value="ECO:0007669"/>
    <property type="project" value="UniProtKB-EC"/>
</dbReference>
<keyword evidence="10" id="KW-0413">Isomerase</keyword>
<evidence type="ECO:0000256" key="10">
    <source>
        <dbReference type="ARBA" id="ARBA00023235"/>
    </source>
</evidence>
<keyword evidence="7 15" id="KW-0067">ATP-binding</keyword>
<keyword evidence="1" id="KW-0540">Nuclease</keyword>
<dbReference type="Gene3D" id="3.90.320.10">
    <property type="match status" value="1"/>
</dbReference>
<comment type="catalytic activity">
    <reaction evidence="14">
        <text>ATP + H2O = ADP + phosphate + H(+)</text>
        <dbReference type="Rhea" id="RHEA:13065"/>
        <dbReference type="ChEBI" id="CHEBI:15377"/>
        <dbReference type="ChEBI" id="CHEBI:15378"/>
        <dbReference type="ChEBI" id="CHEBI:30616"/>
        <dbReference type="ChEBI" id="CHEBI:43474"/>
        <dbReference type="ChEBI" id="CHEBI:456216"/>
        <dbReference type="EC" id="5.6.2.4"/>
    </reaction>
</comment>
<dbReference type="InterPro" id="IPR014017">
    <property type="entry name" value="DNA_helicase_UvrD-like_C"/>
</dbReference>
<evidence type="ECO:0000256" key="12">
    <source>
        <dbReference type="ARBA" id="ARBA00034808"/>
    </source>
</evidence>
<feature type="binding site" evidence="15">
    <location>
        <begin position="26"/>
        <end position="33"/>
    </location>
    <ligand>
        <name>ATP</name>
        <dbReference type="ChEBI" id="CHEBI:30616"/>
    </ligand>
</feature>
<reference evidence="19 20" key="1">
    <citation type="submission" date="2019-07" db="EMBL/GenBank/DDBJ databases">
        <title>Genomic Encyclopedia of Archaeal and Bacterial Type Strains, Phase II (KMG-II): from individual species to whole genera.</title>
        <authorList>
            <person name="Goeker M."/>
        </authorList>
    </citation>
    <scope>NUCLEOTIDE SEQUENCE [LARGE SCALE GENOMIC DNA]</scope>
    <source>
        <strain evidence="19 20">ATCC BAA-2084</strain>
    </source>
</reference>
<dbReference type="SUPFAM" id="SSF52540">
    <property type="entry name" value="P-loop containing nucleoside triphosphate hydrolases"/>
    <property type="match status" value="1"/>
</dbReference>
<evidence type="ECO:0000256" key="5">
    <source>
        <dbReference type="ARBA" id="ARBA00022806"/>
    </source>
</evidence>
<evidence type="ECO:0000256" key="15">
    <source>
        <dbReference type="PROSITE-ProRule" id="PRU00560"/>
    </source>
</evidence>
<dbReference type="Gene3D" id="1.10.486.10">
    <property type="entry name" value="PCRA, domain 4"/>
    <property type="match status" value="1"/>
</dbReference>
<evidence type="ECO:0000256" key="7">
    <source>
        <dbReference type="ARBA" id="ARBA00022840"/>
    </source>
</evidence>
<feature type="domain" description="UvrD-like helicase ATP-binding" evidence="17">
    <location>
        <begin position="5"/>
        <end position="498"/>
    </location>
</feature>
<dbReference type="GO" id="GO:0003677">
    <property type="term" value="F:DNA binding"/>
    <property type="evidence" value="ECO:0007669"/>
    <property type="project" value="UniProtKB-KW"/>
</dbReference>
<keyword evidence="20" id="KW-1185">Reference proteome</keyword>
<dbReference type="EMBL" id="VLLK01000001">
    <property type="protein sequence ID" value="TWJ09871.1"/>
    <property type="molecule type" value="Genomic_DNA"/>
</dbReference>
<dbReference type="GO" id="GO:0033202">
    <property type="term" value="C:DNA helicase complex"/>
    <property type="evidence" value="ECO:0007669"/>
    <property type="project" value="TreeGrafter"/>
</dbReference>
<dbReference type="InterPro" id="IPR014151">
    <property type="entry name" value="DNA_helicase_AddA"/>
</dbReference>
<feature type="compositionally biased region" description="Pro residues" evidence="16">
    <location>
        <begin position="958"/>
        <end position="967"/>
    </location>
</feature>
<dbReference type="PROSITE" id="PS51198">
    <property type="entry name" value="UVRD_HELICASE_ATP_BIND"/>
    <property type="match status" value="1"/>
</dbReference>
<evidence type="ECO:0000256" key="6">
    <source>
        <dbReference type="ARBA" id="ARBA00022839"/>
    </source>
</evidence>
<dbReference type="OrthoDB" id="9810135at2"/>
<organism evidence="19 20">
    <name type="scientific">Altererythrobacter ishigakiensis</name>
    <dbReference type="NCBI Taxonomy" id="476157"/>
    <lineage>
        <taxon>Bacteria</taxon>
        <taxon>Pseudomonadati</taxon>
        <taxon>Pseudomonadota</taxon>
        <taxon>Alphaproteobacteria</taxon>
        <taxon>Sphingomonadales</taxon>
        <taxon>Erythrobacteraceae</taxon>
        <taxon>Altererythrobacter</taxon>
    </lineage>
</organism>
<gene>
    <name evidence="19" type="ORF">JN10_1520</name>
</gene>
<evidence type="ECO:0000256" key="4">
    <source>
        <dbReference type="ARBA" id="ARBA00022801"/>
    </source>
</evidence>
<dbReference type="InterPro" id="IPR000212">
    <property type="entry name" value="DNA_helicase_UvrD/REP"/>
</dbReference>
<dbReference type="GO" id="GO:0004527">
    <property type="term" value="F:exonuclease activity"/>
    <property type="evidence" value="ECO:0007669"/>
    <property type="project" value="UniProtKB-KW"/>
</dbReference>
<evidence type="ECO:0000256" key="11">
    <source>
        <dbReference type="ARBA" id="ARBA00034617"/>
    </source>
</evidence>
<feature type="domain" description="UvrD-like helicase C-terminal" evidence="18">
    <location>
        <begin position="532"/>
        <end position="804"/>
    </location>
</feature>
<evidence type="ECO:0000256" key="14">
    <source>
        <dbReference type="ARBA" id="ARBA00048988"/>
    </source>
</evidence>
<evidence type="ECO:0000256" key="13">
    <source>
        <dbReference type="ARBA" id="ARBA00034923"/>
    </source>
</evidence>
<sequence length="1167" mass="129292">MSGAIYPLQDNQLAAANPEDSVWLSASAGTGKTQVLSARVLRLLLQPHLDPSQILCLTFTKAGAAEMATRINSVLARWVRLSETQLGKELGYLGAPNDVETRDRARTLFASVLDCPGGGLRIDTIHAFSQWLLANFPNEAEMLPGMRPMEDRERALLMRETLAAMLVEAEQASDHATLEIVSEFTRTKGQDALQKWLMRCANLHQLWKGPRGWQPPMAPQVKQLLGIPSDADEAWIHEVLSADVFPDHHLQAMLPLMDGWSAKTGKETAEFIRAWLPLDLTGRVECFGQFYSTVLTTKGLPRQMNKPSQEDPSLPARQEEIAQALACFAERKSLLELSQFLAPALELGRAFYLRWDAAKAREGLLDFDDLIERAASLLKKKEAADWIRFKLDRRFDHILVDEAQDTNKSQWDIIDALIDDFFSGQGAAGDKVRTIFAVGDYKQAIFGFQGTSPENFRKAKERVKAAMHSAVQNAAEARLNSRQRALQDLDLGQSFRTSVPILEFVDRAVDAIGPENIGLTDPYHSHKGENRPGLVTLWNPVHDERENEEAAEGRGDDKGEEGWLAKHDRKMAERIAKQVKRWTDGTEPFALQKGRHRNARPGDIMVLVRSRKDLAGLIVARLHAKGVPVAGVDRLRMGDPLAVKDLMAALRFAAQPLDDLQLANLLSSPLMGWSQNELLQYIPREPKQRLWDHLRKHDAPFVQAMVAKLRELLALADFETPQSLLEWMLVGPWQSRAKLLARLGADANDPINELVNSAFAYESGHTPSLAGFIQWFDAGDGVLKRDPDDAPDLVRVMTVHGSKGLQAPIVILADATSKPGQVRDLELEEEIPGGNEADSRGVPLPGINAEQRKGRLEEAYDQAKARDLQEHWRLLYVAMTRAEEALFIGGSLGPKTQQPHEDSWYARLSPLMDVDVLDDDIWDARREYGGRAEPITTDEAEEIGVGDTLPEWLTTPIGPEPRPPRPLAPSSAGDDTGSDPPLPADMVQSAARRGVLIHSLLERLPDVNADEREKQALTWLERQAGDLSENERSEIAGQAIKVLDNADFADVFAPGSLAEVPLAATVGGQVIAGTVDRLLITETTVTVVDFKTARRPPSSLEEIPDSIVKQIAAYVAALEAIYPEHEIRAAVLYTQTPEIFVIPHKLIRLHKNAFAAEDESYPPAGVE</sequence>
<keyword evidence="9" id="KW-0234">DNA repair</keyword>
<keyword evidence="3" id="KW-0227">DNA damage</keyword>
<dbReference type="GO" id="GO:0000725">
    <property type="term" value="P:recombinational repair"/>
    <property type="evidence" value="ECO:0007669"/>
    <property type="project" value="TreeGrafter"/>
</dbReference>
<evidence type="ECO:0000256" key="3">
    <source>
        <dbReference type="ARBA" id="ARBA00022763"/>
    </source>
</evidence>
<evidence type="ECO:0000313" key="20">
    <source>
        <dbReference type="Proteomes" id="UP000320547"/>
    </source>
</evidence>
<dbReference type="GO" id="GO:0005829">
    <property type="term" value="C:cytosol"/>
    <property type="evidence" value="ECO:0007669"/>
    <property type="project" value="TreeGrafter"/>
</dbReference>
<keyword evidence="6" id="KW-0269">Exonuclease</keyword>
<dbReference type="Pfam" id="PF00580">
    <property type="entry name" value="UvrD-helicase"/>
    <property type="match status" value="1"/>
</dbReference>
<dbReference type="InterPro" id="IPR038726">
    <property type="entry name" value="PDDEXK_AddAB-type"/>
</dbReference>
<accession>A0A562UW75</accession>
<dbReference type="SUPFAM" id="SSF52980">
    <property type="entry name" value="Restriction endonuclease-like"/>
    <property type="match status" value="1"/>
</dbReference>
<dbReference type="InterPro" id="IPR011335">
    <property type="entry name" value="Restrct_endonuc-II-like"/>
</dbReference>
<comment type="catalytic activity">
    <reaction evidence="11">
        <text>Couples ATP hydrolysis with the unwinding of duplex DNA by translocating in the 3'-5' direction.</text>
        <dbReference type="EC" id="5.6.2.4"/>
    </reaction>
</comment>
<dbReference type="InterPro" id="IPR027417">
    <property type="entry name" value="P-loop_NTPase"/>
</dbReference>
<feature type="region of interest" description="Disordered" evidence="16">
    <location>
        <begin position="947"/>
        <end position="985"/>
    </location>
</feature>
<dbReference type="PROSITE" id="PS51217">
    <property type="entry name" value="UVRD_HELICASE_CTER"/>
    <property type="match status" value="1"/>
</dbReference>
<evidence type="ECO:0000259" key="17">
    <source>
        <dbReference type="PROSITE" id="PS51198"/>
    </source>
</evidence>
<evidence type="ECO:0000256" key="9">
    <source>
        <dbReference type="ARBA" id="ARBA00023204"/>
    </source>
</evidence>
<name>A0A562UW75_9SPHN</name>
<dbReference type="PANTHER" id="PTHR11070:SF2">
    <property type="entry name" value="ATP-DEPENDENT DNA HELICASE SRS2"/>
    <property type="match status" value="1"/>
</dbReference>
<dbReference type="InterPro" id="IPR014016">
    <property type="entry name" value="UvrD-like_ATP-bd"/>
</dbReference>